<comment type="caution">
    <text evidence="3">The sequence shown here is derived from an EMBL/GenBank/DDBJ whole genome shotgun (WGS) entry which is preliminary data.</text>
</comment>
<dbReference type="InterPro" id="IPR017961">
    <property type="entry name" value="DNA_pol_Y-fam_little_finger"/>
</dbReference>
<dbReference type="GO" id="GO:0003887">
    <property type="term" value="F:DNA-directed DNA polymerase activity"/>
    <property type="evidence" value="ECO:0007669"/>
    <property type="project" value="TreeGrafter"/>
</dbReference>
<name>A0A7X9HGZ5_UNCKA</name>
<feature type="domain" description="UmuC" evidence="2">
    <location>
        <begin position="16"/>
        <end position="199"/>
    </location>
</feature>
<dbReference type="Gene3D" id="3.30.70.270">
    <property type="match status" value="1"/>
</dbReference>
<dbReference type="PROSITE" id="PS50173">
    <property type="entry name" value="UMUC"/>
    <property type="match status" value="1"/>
</dbReference>
<dbReference type="GO" id="GO:0042276">
    <property type="term" value="P:error-prone translesion synthesis"/>
    <property type="evidence" value="ECO:0007669"/>
    <property type="project" value="TreeGrafter"/>
</dbReference>
<reference evidence="3 4" key="1">
    <citation type="journal article" date="2020" name="Biotechnol. Biofuels">
        <title>New insights from the biogas microbiome by comprehensive genome-resolved metagenomics of nearly 1600 species originating from multiple anaerobic digesters.</title>
        <authorList>
            <person name="Campanaro S."/>
            <person name="Treu L."/>
            <person name="Rodriguez-R L.M."/>
            <person name="Kovalovszki A."/>
            <person name="Ziels R.M."/>
            <person name="Maus I."/>
            <person name="Zhu X."/>
            <person name="Kougias P.G."/>
            <person name="Basile A."/>
            <person name="Luo G."/>
            <person name="Schluter A."/>
            <person name="Konstantinidis K.T."/>
            <person name="Angelidaki I."/>
        </authorList>
    </citation>
    <scope>NUCLEOTIDE SEQUENCE [LARGE SCALE GENOMIC DNA]</scope>
    <source>
        <strain evidence="3">AS27yjCOA_165</strain>
    </source>
</reference>
<evidence type="ECO:0000259" key="2">
    <source>
        <dbReference type="PROSITE" id="PS50173"/>
    </source>
</evidence>
<evidence type="ECO:0000256" key="1">
    <source>
        <dbReference type="ARBA" id="ARBA00010945"/>
    </source>
</evidence>
<dbReference type="GO" id="GO:0006281">
    <property type="term" value="P:DNA repair"/>
    <property type="evidence" value="ECO:0007669"/>
    <property type="project" value="InterPro"/>
</dbReference>
<sequence>MEYPINLQFNPKQPTVMHIDLNSCFATIEQQANPLLRGKPIAVAAYKSPGGCILAPSIEAKGFGIKTGMRVKDGKMLYQDLIILEPDPWKYRNVHLSLRKILETYTNNVIPKSIDEFVLDLEGFPSMRKGLINVGNEIKQRIKSEVGDWLRVSIGIAPNRYLAKTAAGIKKPDGLEVIDISNHVAVYESLELNNLCGIKTNNITRLNKMDIFTVRQFYEANPKTIQMAFHSVMGYRWFLRLRGWEIDDVEFARKSYGNSVALKERLTTPEELAPVLMNLVEKMSRRMRNAGYKARGVHLSLLYRDGNHWHKAVTKGTNLFAPGDIYKVAYKILLKAPYRIPVHTIAVSCFNLVTDTNRQLSILELPCRKENLTDAVDKLTAKWGNFVITPARMLATKDVVKDRVAFGGIKELEEFVLKV</sequence>
<dbReference type="InterPro" id="IPR036775">
    <property type="entry name" value="DNA_pol_Y-fam_lit_finger_sf"/>
</dbReference>
<dbReference type="InterPro" id="IPR043502">
    <property type="entry name" value="DNA/RNA_pol_sf"/>
</dbReference>
<dbReference type="EMBL" id="JAAZNL010000027">
    <property type="protein sequence ID" value="NMB70103.1"/>
    <property type="molecule type" value="Genomic_DNA"/>
</dbReference>
<dbReference type="GO" id="GO:0003684">
    <property type="term" value="F:damaged DNA binding"/>
    <property type="evidence" value="ECO:0007669"/>
    <property type="project" value="InterPro"/>
</dbReference>
<dbReference type="GO" id="GO:0009432">
    <property type="term" value="P:SOS response"/>
    <property type="evidence" value="ECO:0007669"/>
    <property type="project" value="TreeGrafter"/>
</dbReference>
<dbReference type="SUPFAM" id="SSF100879">
    <property type="entry name" value="Lesion bypass DNA polymerase (Y-family), little finger domain"/>
    <property type="match status" value="1"/>
</dbReference>
<dbReference type="AlphaFoldDB" id="A0A7X9HGZ5"/>
<dbReference type="SUPFAM" id="SSF56672">
    <property type="entry name" value="DNA/RNA polymerases"/>
    <property type="match status" value="1"/>
</dbReference>
<dbReference type="Pfam" id="PF11799">
    <property type="entry name" value="IMS_C"/>
    <property type="match status" value="1"/>
</dbReference>
<accession>A0A7X9HGZ5</accession>
<dbReference type="Pfam" id="PF00817">
    <property type="entry name" value="IMS"/>
    <property type="match status" value="1"/>
</dbReference>
<organism evidence="3 4">
    <name type="scientific">candidate division WWE3 bacterium</name>
    <dbReference type="NCBI Taxonomy" id="2053526"/>
    <lineage>
        <taxon>Bacteria</taxon>
        <taxon>Katanobacteria</taxon>
    </lineage>
</organism>
<evidence type="ECO:0000313" key="3">
    <source>
        <dbReference type="EMBL" id="NMB70103.1"/>
    </source>
</evidence>
<gene>
    <name evidence="3" type="ORF">GYA27_02780</name>
</gene>
<dbReference type="PANTHER" id="PTHR11076">
    <property type="entry name" value="DNA REPAIR POLYMERASE UMUC / TRANSFERASE FAMILY MEMBER"/>
    <property type="match status" value="1"/>
</dbReference>
<dbReference type="InterPro" id="IPR001126">
    <property type="entry name" value="UmuC"/>
</dbReference>
<dbReference type="Proteomes" id="UP000526033">
    <property type="component" value="Unassembled WGS sequence"/>
</dbReference>
<dbReference type="GO" id="GO:0005829">
    <property type="term" value="C:cytosol"/>
    <property type="evidence" value="ECO:0007669"/>
    <property type="project" value="TreeGrafter"/>
</dbReference>
<proteinExistence type="inferred from homology"/>
<dbReference type="Gene3D" id="3.40.1170.60">
    <property type="match status" value="1"/>
</dbReference>
<dbReference type="PANTHER" id="PTHR11076:SF33">
    <property type="entry name" value="DNA POLYMERASE KAPPA"/>
    <property type="match status" value="1"/>
</dbReference>
<dbReference type="InterPro" id="IPR043128">
    <property type="entry name" value="Rev_trsase/Diguanyl_cyclase"/>
</dbReference>
<evidence type="ECO:0000313" key="4">
    <source>
        <dbReference type="Proteomes" id="UP000526033"/>
    </source>
</evidence>
<protein>
    <recommendedName>
        <fullName evidence="2">UmuC domain-containing protein</fullName>
    </recommendedName>
</protein>
<dbReference type="InterPro" id="IPR050116">
    <property type="entry name" value="DNA_polymerase-Y"/>
</dbReference>
<dbReference type="Gene3D" id="3.30.1490.100">
    <property type="entry name" value="DNA polymerase, Y-family, little finger domain"/>
    <property type="match status" value="1"/>
</dbReference>
<comment type="similarity">
    <text evidence="1">Belongs to the DNA polymerase type-Y family.</text>
</comment>